<evidence type="ECO:0000259" key="8">
    <source>
        <dbReference type="Pfam" id="PF13359"/>
    </source>
</evidence>
<evidence type="ECO:0000313" key="11">
    <source>
        <dbReference type="Proteomes" id="UP001567538"/>
    </source>
</evidence>
<evidence type="ECO:0000256" key="1">
    <source>
        <dbReference type="ARBA" id="ARBA00001968"/>
    </source>
</evidence>
<dbReference type="Pfam" id="PF26138">
    <property type="entry name" value="DUF8040"/>
    <property type="match status" value="1"/>
</dbReference>
<evidence type="ECO:0000256" key="7">
    <source>
        <dbReference type="ARBA" id="ARBA00023242"/>
    </source>
</evidence>
<dbReference type="PANTHER" id="PTHR22930">
    <property type="match status" value="1"/>
</dbReference>
<feature type="domain" description="DUF8040" evidence="9">
    <location>
        <begin position="66"/>
        <end position="151"/>
    </location>
</feature>
<protein>
    <recommendedName>
        <fullName evidence="12">DDE Tnp4 domain-containing protein</fullName>
    </recommendedName>
</protein>
<keyword evidence="4" id="KW-0540">Nuclease</keyword>
<evidence type="ECO:0000256" key="2">
    <source>
        <dbReference type="ARBA" id="ARBA00004123"/>
    </source>
</evidence>
<keyword evidence="7" id="KW-0539">Nucleus</keyword>
<accession>A0ABD1FX32</accession>
<proteinExistence type="inferred from homology"/>
<evidence type="ECO:0000256" key="5">
    <source>
        <dbReference type="ARBA" id="ARBA00022723"/>
    </source>
</evidence>
<dbReference type="Proteomes" id="UP001567538">
    <property type="component" value="Unassembled WGS sequence"/>
</dbReference>
<evidence type="ECO:0000256" key="6">
    <source>
        <dbReference type="ARBA" id="ARBA00022801"/>
    </source>
</evidence>
<dbReference type="GO" id="GO:0005634">
    <property type="term" value="C:nucleus"/>
    <property type="evidence" value="ECO:0007669"/>
    <property type="project" value="UniProtKB-SubCell"/>
</dbReference>
<dbReference type="InterPro" id="IPR027806">
    <property type="entry name" value="HARBI1_dom"/>
</dbReference>
<gene>
    <name evidence="10" type="ORF">AAHA92_28919</name>
</gene>
<dbReference type="GO" id="GO:0016787">
    <property type="term" value="F:hydrolase activity"/>
    <property type="evidence" value="ECO:0007669"/>
    <property type="project" value="UniProtKB-KW"/>
</dbReference>
<keyword evidence="5" id="KW-0479">Metal-binding</keyword>
<keyword evidence="11" id="KW-1185">Reference proteome</keyword>
<evidence type="ECO:0000256" key="4">
    <source>
        <dbReference type="ARBA" id="ARBA00022722"/>
    </source>
</evidence>
<name>A0ABD1FX32_SALDI</name>
<dbReference type="EMBL" id="JBEAFC010000011">
    <property type="protein sequence ID" value="KAL1536237.1"/>
    <property type="molecule type" value="Genomic_DNA"/>
</dbReference>
<evidence type="ECO:0000259" key="9">
    <source>
        <dbReference type="Pfam" id="PF26138"/>
    </source>
</evidence>
<dbReference type="PANTHER" id="PTHR22930:SF281">
    <property type="entry name" value="NUCLEASE"/>
    <property type="match status" value="1"/>
</dbReference>
<evidence type="ECO:0000256" key="3">
    <source>
        <dbReference type="ARBA" id="ARBA00006958"/>
    </source>
</evidence>
<dbReference type="AlphaFoldDB" id="A0ABD1FX32"/>
<feature type="domain" description="DDE Tnp4" evidence="8">
    <location>
        <begin position="183"/>
        <end position="344"/>
    </location>
</feature>
<comment type="cofactor">
    <cofactor evidence="1">
        <name>a divalent metal cation</name>
        <dbReference type="ChEBI" id="CHEBI:60240"/>
    </cofactor>
</comment>
<reference evidence="10 11" key="1">
    <citation type="submission" date="2024-06" db="EMBL/GenBank/DDBJ databases">
        <title>A chromosome level genome sequence of Diviner's sage (Salvia divinorum).</title>
        <authorList>
            <person name="Ford S.A."/>
            <person name="Ro D.-K."/>
            <person name="Ness R.W."/>
            <person name="Phillips M.A."/>
        </authorList>
    </citation>
    <scope>NUCLEOTIDE SEQUENCE [LARGE SCALE GENOMIC DNA]</scope>
    <source>
        <strain evidence="10">SAF-2024a</strain>
        <tissue evidence="10">Leaf</tissue>
    </source>
</reference>
<comment type="subcellular location">
    <subcellularLocation>
        <location evidence="2">Nucleus</location>
    </subcellularLocation>
</comment>
<dbReference type="GO" id="GO:0004518">
    <property type="term" value="F:nuclease activity"/>
    <property type="evidence" value="ECO:0007669"/>
    <property type="project" value="UniProtKB-KW"/>
</dbReference>
<dbReference type="InterPro" id="IPR045249">
    <property type="entry name" value="HARBI1-like"/>
</dbReference>
<dbReference type="InterPro" id="IPR058353">
    <property type="entry name" value="DUF8040"/>
</dbReference>
<dbReference type="GO" id="GO:0046872">
    <property type="term" value="F:metal ion binding"/>
    <property type="evidence" value="ECO:0007669"/>
    <property type="project" value="UniProtKB-KW"/>
</dbReference>
<sequence>MSPPTTNHDRLYMLLEDIMVVYRIETTVLIHRYMSTRSQRCKRRIIDHARKYSVLSKIPAQLKHLDRLVNVTNADCVANLRMDRNTFGRLCRILIEQGGLQPGKCLGIEEQVAIFIGVLAHHKKNRVVGFDFWRSGSTISHYVNKVLGAVLSLHPFLLAKPTPVAQDSNDPRWKWFKGCLGALDGTHINVLVSSIDKPRYRSRKGQIATNTLAVCDRKMQFVYLLPGWEGSASDSRVLRDVVSRPNGLQVPQGYYYLCDNGYANSNGFLTPYKGVRYHLKEWGPGMAAPQDPKELFNMRHTKARNVIERAFAVLKMRWGILRMASFYPIRTQIRLIMTCFLLHNFIRWEMDVDPIEVELDGESLQCTPQEEIHTQEYVECVEPSAEWTKTRDDIALNMWNNR</sequence>
<comment type="similarity">
    <text evidence="3">Belongs to the HARBI1 family.</text>
</comment>
<comment type="caution">
    <text evidence="10">The sequence shown here is derived from an EMBL/GenBank/DDBJ whole genome shotgun (WGS) entry which is preliminary data.</text>
</comment>
<keyword evidence="6" id="KW-0378">Hydrolase</keyword>
<evidence type="ECO:0008006" key="12">
    <source>
        <dbReference type="Google" id="ProtNLM"/>
    </source>
</evidence>
<evidence type="ECO:0000313" key="10">
    <source>
        <dbReference type="EMBL" id="KAL1536237.1"/>
    </source>
</evidence>
<organism evidence="10 11">
    <name type="scientific">Salvia divinorum</name>
    <name type="common">Maria pastora</name>
    <name type="synonym">Diviner's sage</name>
    <dbReference type="NCBI Taxonomy" id="28513"/>
    <lineage>
        <taxon>Eukaryota</taxon>
        <taxon>Viridiplantae</taxon>
        <taxon>Streptophyta</taxon>
        <taxon>Embryophyta</taxon>
        <taxon>Tracheophyta</taxon>
        <taxon>Spermatophyta</taxon>
        <taxon>Magnoliopsida</taxon>
        <taxon>eudicotyledons</taxon>
        <taxon>Gunneridae</taxon>
        <taxon>Pentapetalae</taxon>
        <taxon>asterids</taxon>
        <taxon>lamiids</taxon>
        <taxon>Lamiales</taxon>
        <taxon>Lamiaceae</taxon>
        <taxon>Nepetoideae</taxon>
        <taxon>Mentheae</taxon>
        <taxon>Salviinae</taxon>
        <taxon>Salvia</taxon>
        <taxon>Salvia subgen. Calosphace</taxon>
    </lineage>
</organism>
<dbReference type="Pfam" id="PF13359">
    <property type="entry name" value="DDE_Tnp_4"/>
    <property type="match status" value="1"/>
</dbReference>